<feature type="non-terminal residue" evidence="3">
    <location>
        <position position="289"/>
    </location>
</feature>
<dbReference type="Pfam" id="PF13517">
    <property type="entry name" value="FG-GAP_3"/>
    <property type="match status" value="2"/>
</dbReference>
<evidence type="ECO:0000313" key="3">
    <source>
        <dbReference type="EMBL" id="GAG84048.1"/>
    </source>
</evidence>
<proteinExistence type="predicted"/>
<keyword evidence="1" id="KW-0732">Signal</keyword>
<organism evidence="3">
    <name type="scientific">marine sediment metagenome</name>
    <dbReference type="NCBI Taxonomy" id="412755"/>
    <lineage>
        <taxon>unclassified sequences</taxon>
        <taxon>metagenomes</taxon>
        <taxon>ecological metagenomes</taxon>
    </lineage>
</organism>
<dbReference type="Gene3D" id="2.130.10.130">
    <property type="entry name" value="Integrin alpha, N-terminal"/>
    <property type="match status" value="1"/>
</dbReference>
<evidence type="ECO:0000256" key="1">
    <source>
        <dbReference type="ARBA" id="ARBA00022729"/>
    </source>
</evidence>
<protein>
    <recommendedName>
        <fullName evidence="4">VCBS repeat-containing protein</fullName>
    </recommendedName>
</protein>
<dbReference type="EMBL" id="BART01015406">
    <property type="protein sequence ID" value="GAG84048.1"/>
    <property type="molecule type" value="Genomic_DNA"/>
</dbReference>
<keyword evidence="2" id="KW-0812">Transmembrane</keyword>
<comment type="caution">
    <text evidence="3">The sequence shown here is derived from an EMBL/GenBank/DDBJ whole genome shotgun (WGS) entry which is preliminary data.</text>
</comment>
<dbReference type="InterPro" id="IPR028994">
    <property type="entry name" value="Integrin_alpha_N"/>
</dbReference>
<keyword evidence="2" id="KW-1133">Transmembrane helix</keyword>
<feature type="transmembrane region" description="Helical" evidence="2">
    <location>
        <begin position="7"/>
        <end position="30"/>
    </location>
</feature>
<name>X1BIY0_9ZZZZ</name>
<evidence type="ECO:0000256" key="2">
    <source>
        <dbReference type="SAM" id="Phobius"/>
    </source>
</evidence>
<dbReference type="AlphaFoldDB" id="X1BIY0"/>
<dbReference type="PANTHER" id="PTHR44103">
    <property type="entry name" value="PROPROTEIN CONVERTASE P"/>
    <property type="match status" value="1"/>
</dbReference>
<gene>
    <name evidence="3" type="ORF">S01H4_29921</name>
</gene>
<evidence type="ECO:0008006" key="4">
    <source>
        <dbReference type="Google" id="ProtNLM"/>
    </source>
</evidence>
<accession>X1BIY0</accession>
<reference evidence="3" key="1">
    <citation type="journal article" date="2014" name="Front. Microbiol.">
        <title>High frequency of phylogenetically diverse reductive dehalogenase-homologous genes in deep subseafloor sedimentary metagenomes.</title>
        <authorList>
            <person name="Kawai M."/>
            <person name="Futagami T."/>
            <person name="Toyoda A."/>
            <person name="Takaki Y."/>
            <person name="Nishi S."/>
            <person name="Hori S."/>
            <person name="Arai W."/>
            <person name="Tsubouchi T."/>
            <person name="Morono Y."/>
            <person name="Uchiyama I."/>
            <person name="Ito T."/>
            <person name="Fujiyama A."/>
            <person name="Inagaki F."/>
            <person name="Takami H."/>
        </authorList>
    </citation>
    <scope>NUCLEOTIDE SEQUENCE</scope>
    <source>
        <strain evidence="3">Expedition CK06-06</strain>
    </source>
</reference>
<keyword evidence="2" id="KW-0472">Membrane</keyword>
<dbReference type="SUPFAM" id="SSF69318">
    <property type="entry name" value="Integrin alpha N-terminal domain"/>
    <property type="match status" value="1"/>
</dbReference>
<dbReference type="InterPro" id="IPR013517">
    <property type="entry name" value="FG-GAP"/>
</dbReference>
<sequence length="289" mass="32727">MKTKYKILIIIALTSVILVSAIGGTLLYLISPEEDHLSFVKHVIETNFSQVTYITNADLNGDDNQDILACAYDGNDIAWWEYSNGNFTKHTIETDFPRVIHVHPEDLDKDGDVDILGTSETSDQLAWWENDGGNFTKHIITTSYSQPLRINSIDFDNDGDMDILSTSYEEVSWWENDGELNFTRHSISSDPTSTYLEHHHFIYAIDFNGDENMDLITGGASASYGGLFCWRNEGDGTFTKIRITQNYNRVHEIRIADIDKDGDTDICCGSTSSDVLNWFENRGNFSFVK</sequence>
<dbReference type="PANTHER" id="PTHR44103:SF1">
    <property type="entry name" value="PROPROTEIN CONVERTASE P"/>
    <property type="match status" value="1"/>
</dbReference>